<comment type="caution">
    <text evidence="1">The sequence shown here is derived from an EMBL/GenBank/DDBJ whole genome shotgun (WGS) entry which is preliminary data.</text>
</comment>
<dbReference type="EMBL" id="CM009291">
    <property type="protein sequence ID" value="KAI9399487.1"/>
    <property type="molecule type" value="Genomic_DNA"/>
</dbReference>
<evidence type="ECO:0000313" key="1">
    <source>
        <dbReference type="EMBL" id="KAI9399487.1"/>
    </source>
</evidence>
<reference evidence="1 2" key="1">
    <citation type="journal article" date="2006" name="Science">
        <title>The genome of black cottonwood, Populus trichocarpa (Torr. &amp; Gray).</title>
        <authorList>
            <person name="Tuskan G.A."/>
            <person name="Difazio S."/>
            <person name="Jansson S."/>
            <person name="Bohlmann J."/>
            <person name="Grigoriev I."/>
            <person name="Hellsten U."/>
            <person name="Putnam N."/>
            <person name="Ralph S."/>
            <person name="Rombauts S."/>
            <person name="Salamov A."/>
            <person name="Schein J."/>
            <person name="Sterck L."/>
            <person name="Aerts A."/>
            <person name="Bhalerao R.R."/>
            <person name="Bhalerao R.P."/>
            <person name="Blaudez D."/>
            <person name="Boerjan W."/>
            <person name="Brun A."/>
            <person name="Brunner A."/>
            <person name="Busov V."/>
            <person name="Campbell M."/>
            <person name="Carlson J."/>
            <person name="Chalot M."/>
            <person name="Chapman J."/>
            <person name="Chen G.L."/>
            <person name="Cooper D."/>
            <person name="Coutinho P.M."/>
            <person name="Couturier J."/>
            <person name="Covert S."/>
            <person name="Cronk Q."/>
            <person name="Cunningham R."/>
            <person name="Davis J."/>
            <person name="Degroeve S."/>
            <person name="Dejardin A."/>
            <person name="Depamphilis C."/>
            <person name="Detter J."/>
            <person name="Dirks B."/>
            <person name="Dubchak I."/>
            <person name="Duplessis S."/>
            <person name="Ehlting J."/>
            <person name="Ellis B."/>
            <person name="Gendler K."/>
            <person name="Goodstein D."/>
            <person name="Gribskov M."/>
            <person name="Grimwood J."/>
            <person name="Groover A."/>
            <person name="Gunter L."/>
            <person name="Hamberger B."/>
            <person name="Heinze B."/>
            <person name="Helariutta Y."/>
            <person name="Henrissat B."/>
            <person name="Holligan D."/>
            <person name="Holt R."/>
            <person name="Huang W."/>
            <person name="Islam-Faridi N."/>
            <person name="Jones S."/>
            <person name="Jones-Rhoades M."/>
            <person name="Jorgensen R."/>
            <person name="Joshi C."/>
            <person name="Kangasjarvi J."/>
            <person name="Karlsson J."/>
            <person name="Kelleher C."/>
            <person name="Kirkpatrick R."/>
            <person name="Kirst M."/>
            <person name="Kohler A."/>
            <person name="Kalluri U."/>
            <person name="Larimer F."/>
            <person name="Leebens-Mack J."/>
            <person name="Leple J.C."/>
            <person name="Locascio P."/>
            <person name="Lou Y."/>
            <person name="Lucas S."/>
            <person name="Martin F."/>
            <person name="Montanini B."/>
            <person name="Napoli C."/>
            <person name="Nelson D.R."/>
            <person name="Nelson C."/>
            <person name="Nieminen K."/>
            <person name="Nilsson O."/>
            <person name="Pereda V."/>
            <person name="Peter G."/>
            <person name="Philippe R."/>
            <person name="Pilate G."/>
            <person name="Poliakov A."/>
            <person name="Razumovskaya J."/>
            <person name="Richardson P."/>
            <person name="Rinaldi C."/>
            <person name="Ritland K."/>
            <person name="Rouze P."/>
            <person name="Ryaboy D."/>
            <person name="Schmutz J."/>
            <person name="Schrader J."/>
            <person name="Segerman B."/>
            <person name="Shin H."/>
            <person name="Siddiqui A."/>
            <person name="Sterky F."/>
            <person name="Terry A."/>
            <person name="Tsai C.J."/>
            <person name="Uberbacher E."/>
            <person name="Unneberg P."/>
            <person name="Vahala J."/>
            <person name="Wall K."/>
            <person name="Wessler S."/>
            <person name="Yang G."/>
            <person name="Yin T."/>
            <person name="Douglas C."/>
            <person name="Marra M."/>
            <person name="Sandberg G."/>
            <person name="Van de Peer Y."/>
            <person name="Rokhsar D."/>
        </authorList>
    </citation>
    <scope>NUCLEOTIDE SEQUENCE [LARGE SCALE GENOMIC DNA]</scope>
    <source>
        <strain evidence="2">cv. Nisqually</strain>
    </source>
</reference>
<organism evidence="1 2">
    <name type="scientific">Populus trichocarpa</name>
    <name type="common">Western balsam poplar</name>
    <name type="synonym">Populus balsamifera subsp. trichocarpa</name>
    <dbReference type="NCBI Taxonomy" id="3694"/>
    <lineage>
        <taxon>Eukaryota</taxon>
        <taxon>Viridiplantae</taxon>
        <taxon>Streptophyta</taxon>
        <taxon>Embryophyta</taxon>
        <taxon>Tracheophyta</taxon>
        <taxon>Spermatophyta</taxon>
        <taxon>Magnoliopsida</taxon>
        <taxon>eudicotyledons</taxon>
        <taxon>Gunneridae</taxon>
        <taxon>Pentapetalae</taxon>
        <taxon>rosids</taxon>
        <taxon>fabids</taxon>
        <taxon>Malpighiales</taxon>
        <taxon>Salicaceae</taxon>
        <taxon>Saliceae</taxon>
        <taxon>Populus</taxon>
    </lineage>
</organism>
<accession>A0ACC0TD50</accession>
<gene>
    <name evidence="1" type="ORF">POPTR_002G100550v4</name>
</gene>
<sequence>MIQRKLFFLRMWIEKKLSQLLLIWVLIKLLVWMGFRITFFNLNGILRAMVCISLCRVFSVADDTFPTFGPKVQKLDVVSQFLGLLALRSQLCPGQTHYR</sequence>
<keyword evidence="2" id="KW-1185">Reference proteome</keyword>
<dbReference type="Proteomes" id="UP000006729">
    <property type="component" value="Chromosome 2"/>
</dbReference>
<proteinExistence type="predicted"/>
<evidence type="ECO:0000313" key="2">
    <source>
        <dbReference type="Proteomes" id="UP000006729"/>
    </source>
</evidence>
<name>A0ACC0TD50_POPTR</name>
<protein>
    <submittedName>
        <fullName evidence="1">Uncharacterized protein</fullName>
    </submittedName>
</protein>